<dbReference type="OrthoDB" id="10030973at2759"/>
<evidence type="ECO:0000256" key="1">
    <source>
        <dbReference type="SAM" id="MobiDB-lite"/>
    </source>
</evidence>
<keyword evidence="3" id="KW-1185">Reference proteome</keyword>
<dbReference type="PANTHER" id="PTHR46599:SF6">
    <property type="entry name" value="DUAL SPECIFICITY PHOSPHATASE 26"/>
    <property type="match status" value="1"/>
</dbReference>
<evidence type="ECO:0000313" key="4">
    <source>
        <dbReference type="RefSeq" id="XP_034081520.1"/>
    </source>
</evidence>
<dbReference type="PANTHER" id="PTHR46599">
    <property type="entry name" value="PIGGYBAC TRANSPOSABLE ELEMENT-DERIVED PROTEIN 4"/>
    <property type="match status" value="1"/>
</dbReference>
<feature type="region of interest" description="Disordered" evidence="1">
    <location>
        <begin position="29"/>
        <end position="94"/>
    </location>
</feature>
<reference evidence="4" key="1">
    <citation type="submission" date="2025-08" db="UniProtKB">
        <authorList>
            <consortium name="RefSeq"/>
        </authorList>
    </citation>
    <scope>IDENTIFICATION</scope>
</reference>
<dbReference type="AlphaFoldDB" id="A0A6P8V7I5"/>
<feature type="domain" description="PiggyBac transposable element-derived protein" evidence="2">
    <location>
        <begin position="131"/>
        <end position="471"/>
    </location>
</feature>
<dbReference type="GeneID" id="117552277"/>
<protein>
    <submittedName>
        <fullName evidence="4">PiggyBac transposable element-derived protein 4-like</fullName>
    </submittedName>
</protein>
<dbReference type="Proteomes" id="UP000515161">
    <property type="component" value="Unplaced"/>
</dbReference>
<feature type="compositionally biased region" description="Acidic residues" evidence="1">
    <location>
        <begin position="51"/>
        <end position="63"/>
    </location>
</feature>
<sequence length="592" mass="66353">MCSLAGWSFHSCDTQQASKMKRRFSVEEARDMVMQPATSSELLDSSSESETTSEEECDVEFVVESDPSSSDPSAETAEETEDSGSGWTSKNGEIWSPSNNDTLRYIPAARGLVPGPTRYAITIIDDVESSFNLFFTAEIISSIVDMTNLQGGRSVANWSDVDATDIRAYIGLLILAGVYKSKGESTRSLWDDHSGRAIFRATMTHTKFRLMNTTLRFDDKLMRPSRHREDKLAPIRSLWEKWTHRLPMLFNPGEDVCVDEQLVPFRGRCKFRQYIPSKPAKYGLKIWVTADVETSYAWKCQIYTGKAAGSAAEVGQGKRVVLEMTEGLQGITVTCDNFFTSYALVQELLKRKVALVGTIRRNKPELPSKLLQVRQRAALSSLFGFTKNTTAVSYIPKRGRNVLLLSSKHRDPAVTEEEKRKPVIIADYNHCKGAVDNLDKVVGSYSCRRMTHRWPQVLFHNMIDVSAFNAFVLFTAVDPSWKQAKSFRRRLFLEELGRSLVSAKIMRRKHPPRTPAAVTIVADIQASAAAPDTGTIASGSAPDTGTTASTKKRGLCWMCTGKKRKSATTCIRCEKFTCREHQIPCCRFCWMN</sequence>
<feature type="compositionally biased region" description="Low complexity" evidence="1">
    <location>
        <begin position="38"/>
        <end position="50"/>
    </location>
</feature>
<dbReference type="KEGG" id="gacu:117552277"/>
<gene>
    <name evidence="4" type="primary">LOC117552277</name>
</gene>
<feature type="compositionally biased region" description="Low complexity" evidence="1">
    <location>
        <begin position="64"/>
        <end position="75"/>
    </location>
</feature>
<organism evidence="3 4">
    <name type="scientific">Gymnodraco acuticeps</name>
    <name type="common">Antarctic dragonfish</name>
    <dbReference type="NCBI Taxonomy" id="8218"/>
    <lineage>
        <taxon>Eukaryota</taxon>
        <taxon>Metazoa</taxon>
        <taxon>Chordata</taxon>
        <taxon>Craniata</taxon>
        <taxon>Vertebrata</taxon>
        <taxon>Euteleostomi</taxon>
        <taxon>Actinopterygii</taxon>
        <taxon>Neopterygii</taxon>
        <taxon>Teleostei</taxon>
        <taxon>Neoteleostei</taxon>
        <taxon>Acanthomorphata</taxon>
        <taxon>Eupercaria</taxon>
        <taxon>Perciformes</taxon>
        <taxon>Notothenioidei</taxon>
        <taxon>Bathydraconidae</taxon>
        <taxon>Gymnodraco</taxon>
    </lineage>
</organism>
<accession>A0A6P8V7I5</accession>
<evidence type="ECO:0000259" key="2">
    <source>
        <dbReference type="Pfam" id="PF13843"/>
    </source>
</evidence>
<name>A0A6P8V7I5_GYMAC</name>
<dbReference type="Pfam" id="PF13843">
    <property type="entry name" value="DDE_Tnp_1_7"/>
    <property type="match status" value="1"/>
</dbReference>
<dbReference type="RefSeq" id="XP_034081520.1">
    <property type="nucleotide sequence ID" value="XM_034225629.1"/>
</dbReference>
<dbReference type="InterPro" id="IPR029526">
    <property type="entry name" value="PGBD"/>
</dbReference>
<evidence type="ECO:0000313" key="3">
    <source>
        <dbReference type="Proteomes" id="UP000515161"/>
    </source>
</evidence>
<proteinExistence type="predicted"/>
<dbReference type="InParanoid" id="A0A6P8V7I5"/>